<evidence type="ECO:0000256" key="9">
    <source>
        <dbReference type="RuleBase" id="RU368030"/>
    </source>
</evidence>
<evidence type="ECO:0000313" key="12">
    <source>
        <dbReference type="EMBL" id="AJE23001.1"/>
    </source>
</evidence>
<sequence>MAGRGRLSLLSTREGALAAGGHRFAAGGPGAERGDHPAPTHGGTTGRYEREGARAADLHRQRRPDQRVRIDPRPSRRAMAAGDPRQLRGQSAPGAGGAAVNPSRQRGLTLLEVLVALSIFALAAGALLKIVGEHGRHAGQLELRYFAQLAAQNHLANLHLQPNWPATGKRTRKVALAGYRFTLTEQVEGTDNPDIRRVTTRTTGDDGRLLSELQAFMGATP</sequence>
<name>A0A0C4WQL5_9GAMM</name>
<evidence type="ECO:0000256" key="2">
    <source>
        <dbReference type="ARBA" id="ARBA00008358"/>
    </source>
</evidence>
<dbReference type="GO" id="GO:0015627">
    <property type="term" value="C:type II protein secretion system complex"/>
    <property type="evidence" value="ECO:0007669"/>
    <property type="project" value="UniProtKB-UniRule"/>
</dbReference>
<evidence type="ECO:0000256" key="5">
    <source>
        <dbReference type="ARBA" id="ARBA00022519"/>
    </source>
</evidence>
<dbReference type="HOGENOM" id="CLU_1248529_0_0_6"/>
<evidence type="ECO:0000256" key="1">
    <source>
        <dbReference type="ARBA" id="ARBA00004377"/>
    </source>
</evidence>
<feature type="region of interest" description="Disordered" evidence="10">
    <location>
        <begin position="21"/>
        <end position="102"/>
    </location>
</feature>
<evidence type="ECO:0000256" key="3">
    <source>
        <dbReference type="ARBA" id="ARBA00022475"/>
    </source>
</evidence>
<evidence type="ECO:0000313" key="13">
    <source>
        <dbReference type="Proteomes" id="UP000068210"/>
    </source>
</evidence>
<dbReference type="NCBIfam" id="TIGR01707">
    <property type="entry name" value="gspI"/>
    <property type="match status" value="1"/>
</dbReference>
<dbReference type="NCBIfam" id="TIGR02532">
    <property type="entry name" value="IV_pilin_GFxxxE"/>
    <property type="match status" value="1"/>
</dbReference>
<dbReference type="PANTHER" id="PTHR38779:SF2">
    <property type="entry name" value="TYPE II SECRETION SYSTEM PROTEIN I-RELATED"/>
    <property type="match status" value="1"/>
</dbReference>
<dbReference type="PROSITE" id="PS00409">
    <property type="entry name" value="PROKAR_NTER_METHYL"/>
    <property type="match status" value="1"/>
</dbReference>
<dbReference type="InterPro" id="IPR012902">
    <property type="entry name" value="N_methyl_site"/>
</dbReference>
<dbReference type="GO" id="GO:0015628">
    <property type="term" value="P:protein secretion by the type II secretion system"/>
    <property type="evidence" value="ECO:0007669"/>
    <property type="project" value="UniProtKB-UniRule"/>
</dbReference>
<comment type="similarity">
    <text evidence="2 9">Belongs to the GSP I family.</text>
</comment>
<comment type="PTM">
    <text evidence="9">Cleaved by prepilin peptidase.</text>
</comment>
<keyword evidence="6" id="KW-0812">Transmembrane</keyword>
<evidence type="ECO:0000256" key="8">
    <source>
        <dbReference type="ARBA" id="ARBA00023136"/>
    </source>
</evidence>
<protein>
    <recommendedName>
        <fullName evidence="9">Type II secretion system protein I</fullName>
        <shortName evidence="9">T2SS minor pseudopilin I</shortName>
    </recommendedName>
</protein>
<dbReference type="EMBL" id="CP010415">
    <property type="protein sequence ID" value="AJE23001.1"/>
    <property type="molecule type" value="Genomic_DNA"/>
</dbReference>
<dbReference type="SUPFAM" id="SSF54523">
    <property type="entry name" value="Pili subunits"/>
    <property type="match status" value="1"/>
</dbReference>
<evidence type="ECO:0000256" key="4">
    <source>
        <dbReference type="ARBA" id="ARBA00022481"/>
    </source>
</evidence>
<keyword evidence="13" id="KW-1185">Reference proteome</keyword>
<dbReference type="InterPro" id="IPR010052">
    <property type="entry name" value="T2SS_protein-GspI"/>
</dbReference>
<keyword evidence="3" id="KW-1003">Cell membrane</keyword>
<organism evidence="12 13">
    <name type="scientific">Azotobacter chroococcum NCIMB 8003</name>
    <dbReference type="NCBI Taxonomy" id="1328314"/>
    <lineage>
        <taxon>Bacteria</taxon>
        <taxon>Pseudomonadati</taxon>
        <taxon>Pseudomonadota</taxon>
        <taxon>Gammaproteobacteria</taxon>
        <taxon>Pseudomonadales</taxon>
        <taxon>Pseudomonadaceae</taxon>
        <taxon>Azotobacter</taxon>
    </lineage>
</organism>
<gene>
    <name evidence="12" type="ORF">Achr_36060</name>
</gene>
<dbReference type="Gene3D" id="3.30.1300.30">
    <property type="entry name" value="GSPII I/J protein-like"/>
    <property type="match status" value="1"/>
</dbReference>
<dbReference type="GO" id="GO:0005886">
    <property type="term" value="C:plasma membrane"/>
    <property type="evidence" value="ECO:0007669"/>
    <property type="project" value="UniProtKB-SubCell"/>
</dbReference>
<comment type="subunit">
    <text evidence="9">Type II secretion is composed of four main components: the outer membrane complex, the inner membrane complex, the cytoplasmic secretion ATPase and the periplasm-spanning pseudopilus.</text>
</comment>
<dbReference type="PANTHER" id="PTHR38779">
    <property type="entry name" value="TYPE II SECRETION SYSTEM PROTEIN I-RELATED"/>
    <property type="match status" value="1"/>
</dbReference>
<dbReference type="InterPro" id="IPR003413">
    <property type="entry name" value="T2SS_GspI_C"/>
</dbReference>
<comment type="subcellular location">
    <subcellularLocation>
        <location evidence="1 9">Cell inner membrane</location>
        <topology evidence="1 9">Single-pass membrane protein</topology>
    </subcellularLocation>
</comment>
<keyword evidence="5 9" id="KW-0997">Cell inner membrane</keyword>
<dbReference type="Pfam" id="PF07963">
    <property type="entry name" value="N_methyl"/>
    <property type="match status" value="1"/>
</dbReference>
<dbReference type="STRING" id="1328314.Achr_36060"/>
<comment type="function">
    <text evidence="9">Component of the type II secretion system required for the energy-dependent secretion of extracellular factors such as proteases and toxins from the periplasm.</text>
</comment>
<dbReference type="KEGG" id="acx:Achr_36060"/>
<keyword evidence="8" id="KW-0472">Membrane</keyword>
<evidence type="ECO:0000256" key="6">
    <source>
        <dbReference type="ARBA" id="ARBA00022692"/>
    </source>
</evidence>
<feature type="compositionally biased region" description="Basic and acidic residues" evidence="10">
    <location>
        <begin position="47"/>
        <end position="74"/>
    </location>
</feature>
<dbReference type="AlphaFoldDB" id="A0A0C4WQL5"/>
<evidence type="ECO:0000259" key="11">
    <source>
        <dbReference type="Pfam" id="PF02501"/>
    </source>
</evidence>
<keyword evidence="7" id="KW-1133">Transmembrane helix</keyword>
<feature type="domain" description="Type II secretion system protein GspI C-terminal" evidence="11">
    <location>
        <begin position="141"/>
        <end position="217"/>
    </location>
</feature>
<dbReference type="InterPro" id="IPR045584">
    <property type="entry name" value="Pilin-like"/>
</dbReference>
<evidence type="ECO:0000256" key="10">
    <source>
        <dbReference type="SAM" id="MobiDB-lite"/>
    </source>
</evidence>
<dbReference type="Pfam" id="PF02501">
    <property type="entry name" value="T2SSI"/>
    <property type="match status" value="1"/>
</dbReference>
<evidence type="ECO:0000256" key="7">
    <source>
        <dbReference type="ARBA" id="ARBA00022989"/>
    </source>
</evidence>
<accession>A0A0C4WQL5</accession>
<dbReference type="Proteomes" id="UP000068210">
    <property type="component" value="Chromosome"/>
</dbReference>
<reference evidence="12 13" key="1">
    <citation type="journal article" date="2015" name="PLoS ONE">
        <title>Azotobacter Genomes: The Genome of Azotobacter chroococcum NCIMB 8003 (ATCC 4412).</title>
        <authorList>
            <person name="Robson R.L."/>
            <person name="Jones R."/>
            <person name="Robson R.M."/>
            <person name="Schwartz A."/>
            <person name="Richardson T.H."/>
        </authorList>
    </citation>
    <scope>NUCLEOTIDE SEQUENCE [LARGE SCALE GENOMIC DNA]</scope>
    <source>
        <strain evidence="12 13">NCIMB 8003</strain>
    </source>
</reference>
<proteinExistence type="inferred from homology"/>
<keyword evidence="4 9" id="KW-0488">Methylation</keyword>